<reference evidence="5" key="1">
    <citation type="journal article" date="2019" name="Int. J. Syst. Evol. Microbiol.">
        <title>The Global Catalogue of Microorganisms (GCM) 10K type strain sequencing project: providing services to taxonomists for standard genome sequencing and annotation.</title>
        <authorList>
            <consortium name="The Broad Institute Genomics Platform"/>
            <consortium name="The Broad Institute Genome Sequencing Center for Infectious Disease"/>
            <person name="Wu L."/>
            <person name="Ma J."/>
        </authorList>
    </citation>
    <scope>NUCLEOTIDE SEQUENCE [LARGE SCALE GENOMIC DNA]</scope>
    <source>
        <strain evidence="5">CGMCC 1.18575</strain>
    </source>
</reference>
<evidence type="ECO:0000256" key="2">
    <source>
        <dbReference type="RuleBase" id="RU364000"/>
    </source>
</evidence>
<dbReference type="NCBIfam" id="TIGR02817">
    <property type="entry name" value="adh_fam_1"/>
    <property type="match status" value="1"/>
</dbReference>
<keyword evidence="2" id="KW-0560">Oxidoreductase</keyword>
<dbReference type="InterPro" id="IPR011032">
    <property type="entry name" value="GroES-like_sf"/>
</dbReference>
<keyword evidence="5" id="KW-1185">Reference proteome</keyword>
<dbReference type="InterPro" id="IPR036291">
    <property type="entry name" value="NAD(P)-bd_dom_sf"/>
</dbReference>
<dbReference type="Pfam" id="PF13602">
    <property type="entry name" value="ADH_zinc_N_2"/>
    <property type="match status" value="1"/>
</dbReference>
<feature type="domain" description="Enoyl reductase (ER)" evidence="3">
    <location>
        <begin position="14"/>
        <end position="336"/>
    </location>
</feature>
<dbReference type="Gene3D" id="3.90.180.10">
    <property type="entry name" value="Medium-chain alcohol dehydrogenases, catalytic domain"/>
    <property type="match status" value="1"/>
</dbReference>
<comment type="similarity">
    <text evidence="2">Belongs to the zinc-containing alcohol dehydrogenase family. Quinone oxidoreductase subfamily.</text>
</comment>
<dbReference type="SUPFAM" id="SSF51735">
    <property type="entry name" value="NAD(P)-binding Rossmann-fold domains"/>
    <property type="match status" value="1"/>
</dbReference>
<evidence type="ECO:0000313" key="5">
    <source>
        <dbReference type="Proteomes" id="UP001596113"/>
    </source>
</evidence>
<dbReference type="SUPFAM" id="SSF50129">
    <property type="entry name" value="GroES-like"/>
    <property type="match status" value="1"/>
</dbReference>
<dbReference type="InterPro" id="IPR020843">
    <property type="entry name" value="ER"/>
</dbReference>
<dbReference type="EMBL" id="JBHSMI010000028">
    <property type="protein sequence ID" value="MFC5404726.1"/>
    <property type="molecule type" value="Genomic_DNA"/>
</dbReference>
<dbReference type="Pfam" id="PF08240">
    <property type="entry name" value="ADH_N"/>
    <property type="match status" value="1"/>
</dbReference>
<keyword evidence="1" id="KW-0521">NADP</keyword>
<name>A0ABW0HU35_9BACL</name>
<protein>
    <recommendedName>
        <fullName evidence="2">Zinc-type alcohol dehydrogenase-like protein</fullName>
    </recommendedName>
</protein>
<comment type="caution">
    <text evidence="4">The sequence shown here is derived from an EMBL/GenBank/DDBJ whole genome shotgun (WGS) entry which is preliminary data.</text>
</comment>
<evidence type="ECO:0000259" key="3">
    <source>
        <dbReference type="SMART" id="SM00829"/>
    </source>
</evidence>
<dbReference type="CDD" id="cd08252">
    <property type="entry name" value="AL_MDR"/>
    <property type="match status" value="1"/>
</dbReference>
<organism evidence="4 5">
    <name type="scientific">Cohnella soli</name>
    <dbReference type="NCBI Taxonomy" id="425005"/>
    <lineage>
        <taxon>Bacteria</taxon>
        <taxon>Bacillati</taxon>
        <taxon>Bacillota</taxon>
        <taxon>Bacilli</taxon>
        <taxon>Bacillales</taxon>
        <taxon>Paenibacillaceae</taxon>
        <taxon>Cohnella</taxon>
    </lineage>
</organism>
<keyword evidence="2" id="KW-0862">Zinc</keyword>
<dbReference type="PANTHER" id="PTHR44154:SF1">
    <property type="entry name" value="QUINONE OXIDOREDUCTASE"/>
    <property type="match status" value="1"/>
</dbReference>
<dbReference type="InterPro" id="IPR051603">
    <property type="entry name" value="Zinc-ADH_QOR/CCCR"/>
</dbReference>
<evidence type="ECO:0000256" key="1">
    <source>
        <dbReference type="ARBA" id="ARBA00022857"/>
    </source>
</evidence>
<sequence>MKAVGFYRSDLPLSNPESMMDLELEKPVPTGKDLLVRVKAISVNPADVKTRTSGKSDPNNPRILGWDAAGIVEQVGPDCILFKPGDEVYYAGDLERPGCNSEFHLIDERIVGRKPRTLNYAQAAAMPLTSLTAWEALFDRLGVNQDELENKNRTILIIGAAGGVGSVATQFSKLAGLTVLGTASREESVRWAKDHGADYIINHREALGPQLKAYGFDFVDYIFCLNDTVLHWESMAEVIRPQGKICSVVPAGKPVNLDSFFVKSVSFHWELMFTRAKFQTDDRLEQHHLLNTVADLIDVGKIKPTMTQRLEPINAANLRLAHEKLLAGDMIGKLVLERF</sequence>
<keyword evidence="2" id="KW-0479">Metal-binding</keyword>
<dbReference type="Gene3D" id="3.40.50.720">
    <property type="entry name" value="NAD(P)-binding Rossmann-like Domain"/>
    <property type="match status" value="1"/>
</dbReference>
<dbReference type="InterPro" id="IPR013154">
    <property type="entry name" value="ADH-like_N"/>
</dbReference>
<dbReference type="RefSeq" id="WP_378135277.1">
    <property type="nucleotide sequence ID" value="NZ_JBHSMI010000028.1"/>
</dbReference>
<dbReference type="InterPro" id="IPR014182">
    <property type="entry name" value="ADH_Zn_typ-1"/>
</dbReference>
<dbReference type="SMART" id="SM00829">
    <property type="entry name" value="PKS_ER"/>
    <property type="match status" value="1"/>
</dbReference>
<evidence type="ECO:0000313" key="4">
    <source>
        <dbReference type="EMBL" id="MFC5404726.1"/>
    </source>
</evidence>
<gene>
    <name evidence="4" type="ORF">ACFPOF_18465</name>
</gene>
<accession>A0ABW0HU35</accession>
<proteinExistence type="inferred from homology"/>
<dbReference type="PANTHER" id="PTHR44154">
    <property type="entry name" value="QUINONE OXIDOREDUCTASE"/>
    <property type="match status" value="1"/>
</dbReference>
<dbReference type="Proteomes" id="UP001596113">
    <property type="component" value="Unassembled WGS sequence"/>
</dbReference>